<dbReference type="Pfam" id="PF07592">
    <property type="entry name" value="DDE_Tnp_ISAZ013"/>
    <property type="match status" value="1"/>
</dbReference>
<dbReference type="AlphaFoldDB" id="A0A235H2K2"/>
<name>A0A235H2K2_AZOBR</name>
<proteinExistence type="predicted"/>
<dbReference type="EMBL" id="NOWT01000096">
    <property type="protein sequence ID" value="OYD80060.1"/>
    <property type="molecule type" value="Genomic_DNA"/>
</dbReference>
<comment type="caution">
    <text evidence="1">The sequence shown here is derived from an EMBL/GenBank/DDBJ whole genome shotgun (WGS) entry which is preliminary data.</text>
</comment>
<evidence type="ECO:0008006" key="3">
    <source>
        <dbReference type="Google" id="ProtNLM"/>
    </source>
</evidence>
<gene>
    <name evidence="1" type="ORF">CHT98_33220</name>
</gene>
<dbReference type="NCBIfam" id="NF033519">
    <property type="entry name" value="transpos_ISAzo13"/>
    <property type="match status" value="1"/>
</dbReference>
<keyword evidence="1" id="KW-0614">Plasmid</keyword>
<dbReference type="InterPro" id="IPR011518">
    <property type="entry name" value="Transposase_36"/>
</dbReference>
<accession>A0A235H2K2</accession>
<reference evidence="1 2" key="1">
    <citation type="submission" date="2017-07" db="EMBL/GenBank/DDBJ databases">
        <title>Whole genome sequence of Azospirillum brasilense 2A1, a potential biofertilizer strain.</title>
        <authorList>
            <person name="Fontana C.A."/>
            <person name="Toffoli L.M."/>
            <person name="Salazar S.M."/>
            <person name="Puglisi E."/>
            <person name="Pedraza R."/>
            <person name="Bassi D."/>
            <person name="Cocconcelli P.S."/>
        </authorList>
    </citation>
    <scope>NUCLEOTIDE SEQUENCE [LARGE SCALE GENOMIC DNA]</scope>
    <source>
        <strain evidence="1 2">2A1</strain>
        <plasmid evidence="1">unnamed</plasmid>
    </source>
</reference>
<organism evidence="1 2">
    <name type="scientific">Azospirillum brasilense</name>
    <dbReference type="NCBI Taxonomy" id="192"/>
    <lineage>
        <taxon>Bacteria</taxon>
        <taxon>Pseudomonadati</taxon>
        <taxon>Pseudomonadota</taxon>
        <taxon>Alphaproteobacteria</taxon>
        <taxon>Rhodospirillales</taxon>
        <taxon>Azospirillaceae</taxon>
        <taxon>Azospirillum</taxon>
    </lineage>
</organism>
<evidence type="ECO:0000313" key="2">
    <source>
        <dbReference type="Proteomes" id="UP000215367"/>
    </source>
</evidence>
<protein>
    <recommendedName>
        <fullName evidence="3">DDE family transposase</fullName>
    </recommendedName>
</protein>
<evidence type="ECO:0000313" key="1">
    <source>
        <dbReference type="EMBL" id="OYD80060.1"/>
    </source>
</evidence>
<geneLocation type="plasmid" evidence="1">
    <name>unnamed</name>
</geneLocation>
<dbReference type="Proteomes" id="UP000215367">
    <property type="component" value="Unassembled WGS sequence"/>
</dbReference>
<sequence length="195" mass="21889">MLVHDWPQDAVGQAIPYGVYDLMSNRGFVCIGDCFDTPRFAVEAICDWWAHEGYRRFPEAERLLILADAGGSNSCRSRVWKAQLQEQLCDPCGLAVTVCHYPTGCSKWNPIEHRLFSAISVNWAGVPLRTFDTVVRYIAGTVTAAGLRVTALLKRGGNETGERVSDAEMRRLRLAPHTVCPAWNYTLSPRTDWEE</sequence>